<dbReference type="InterPro" id="IPR001763">
    <property type="entry name" value="Rhodanese-like_dom"/>
</dbReference>
<evidence type="ECO:0000313" key="4">
    <source>
        <dbReference type="Proteomes" id="UP000614490"/>
    </source>
</evidence>
<reference evidence="3 4" key="1">
    <citation type="journal article" date="2005" name="Int. J. Syst. Evol. Microbiol.">
        <title>Halobacillus yeomjeoni sp. nov., isolated from a marine solar saltern in Korea.</title>
        <authorList>
            <person name="Yoon J.H."/>
            <person name="Kang S.J."/>
            <person name="Lee C.H."/>
            <person name="Oh H.W."/>
            <person name="Oh T.K."/>
        </authorList>
    </citation>
    <scope>NUCLEOTIDE SEQUENCE [LARGE SCALE GENOMIC DNA]</scope>
    <source>
        <strain evidence="3 4">KCTC 3957</strain>
    </source>
</reference>
<dbReference type="Pfam" id="PF00753">
    <property type="entry name" value="Lactamase_B"/>
    <property type="match status" value="1"/>
</dbReference>
<dbReference type="SMART" id="SM00849">
    <property type="entry name" value="Lactamase_B"/>
    <property type="match status" value="1"/>
</dbReference>
<dbReference type="GO" id="GO:0070813">
    <property type="term" value="P:hydrogen sulfide metabolic process"/>
    <property type="evidence" value="ECO:0007669"/>
    <property type="project" value="TreeGrafter"/>
</dbReference>
<evidence type="ECO:0000313" key="3">
    <source>
        <dbReference type="EMBL" id="MBH0230434.1"/>
    </source>
</evidence>
<dbReference type="RefSeq" id="WP_197317068.1">
    <property type="nucleotide sequence ID" value="NZ_JADZSC010000002.1"/>
</dbReference>
<dbReference type="InterPro" id="IPR036873">
    <property type="entry name" value="Rhodanese-like_dom_sf"/>
</dbReference>
<dbReference type="Gene3D" id="3.40.250.10">
    <property type="entry name" value="Rhodanese-like domain"/>
    <property type="match status" value="2"/>
</dbReference>
<feature type="domain" description="Rhodanese" evidence="2">
    <location>
        <begin position="381"/>
        <end position="469"/>
    </location>
</feature>
<name>A0A931HVV0_9BACI</name>
<dbReference type="SMART" id="SM00450">
    <property type="entry name" value="RHOD"/>
    <property type="match status" value="2"/>
</dbReference>
<dbReference type="PROSITE" id="PS50206">
    <property type="entry name" value="RHODANESE_3"/>
    <property type="match status" value="2"/>
</dbReference>
<organism evidence="3 4">
    <name type="scientific">Halobacillus yeomjeoni</name>
    <dbReference type="NCBI Taxonomy" id="311194"/>
    <lineage>
        <taxon>Bacteria</taxon>
        <taxon>Bacillati</taxon>
        <taxon>Bacillota</taxon>
        <taxon>Bacilli</taxon>
        <taxon>Bacillales</taxon>
        <taxon>Bacillaceae</taxon>
        <taxon>Halobacillus</taxon>
    </lineage>
</organism>
<dbReference type="SUPFAM" id="SSF52821">
    <property type="entry name" value="Rhodanese/Cell cycle control phosphatase"/>
    <property type="match status" value="2"/>
</dbReference>
<dbReference type="InterPro" id="IPR036866">
    <property type="entry name" value="RibonucZ/Hydroxyglut_hydro"/>
</dbReference>
<dbReference type="PANTHER" id="PTHR43084">
    <property type="entry name" value="PERSULFIDE DIOXYGENASE ETHE1"/>
    <property type="match status" value="1"/>
</dbReference>
<dbReference type="FunFam" id="3.60.15.10:FF:000030">
    <property type="entry name" value="Metallo-beta-lactamase family protein"/>
    <property type="match status" value="1"/>
</dbReference>
<dbReference type="GO" id="GO:0050313">
    <property type="term" value="F:sulfur dioxygenase activity"/>
    <property type="evidence" value="ECO:0007669"/>
    <property type="project" value="InterPro"/>
</dbReference>
<keyword evidence="4" id="KW-1185">Reference proteome</keyword>
<dbReference type="PANTHER" id="PTHR43084:SF1">
    <property type="entry name" value="PERSULFIDE DIOXYGENASE ETHE1, MITOCHONDRIAL"/>
    <property type="match status" value="1"/>
</dbReference>
<dbReference type="GO" id="GO:0006749">
    <property type="term" value="P:glutathione metabolic process"/>
    <property type="evidence" value="ECO:0007669"/>
    <property type="project" value="InterPro"/>
</dbReference>
<dbReference type="SUPFAM" id="SSF56281">
    <property type="entry name" value="Metallo-hydrolase/oxidoreductase"/>
    <property type="match status" value="1"/>
</dbReference>
<dbReference type="GO" id="GO:0046872">
    <property type="term" value="F:metal ion binding"/>
    <property type="evidence" value="ECO:0007669"/>
    <property type="project" value="UniProtKB-KW"/>
</dbReference>
<protein>
    <submittedName>
        <fullName evidence="3">MBL fold metallo-hydrolase</fullName>
    </submittedName>
</protein>
<dbReference type="CDD" id="cd00158">
    <property type="entry name" value="RHOD"/>
    <property type="match status" value="1"/>
</dbReference>
<evidence type="ECO:0000259" key="2">
    <source>
        <dbReference type="PROSITE" id="PS50206"/>
    </source>
</evidence>
<dbReference type="Gene3D" id="3.60.15.10">
    <property type="entry name" value="Ribonuclease Z/Hydroxyacylglutathione hydrolase-like"/>
    <property type="match status" value="1"/>
</dbReference>
<dbReference type="AlphaFoldDB" id="A0A931HVV0"/>
<dbReference type="InterPro" id="IPR001279">
    <property type="entry name" value="Metallo-B-lactamas"/>
</dbReference>
<dbReference type="EMBL" id="JADZSC010000002">
    <property type="protein sequence ID" value="MBH0230434.1"/>
    <property type="molecule type" value="Genomic_DNA"/>
</dbReference>
<dbReference type="InterPro" id="IPR051682">
    <property type="entry name" value="Mito_Persulfide_Diox"/>
</dbReference>
<dbReference type="Proteomes" id="UP000614490">
    <property type="component" value="Unassembled WGS sequence"/>
</dbReference>
<feature type="domain" description="Rhodanese" evidence="2">
    <location>
        <begin position="279"/>
        <end position="309"/>
    </location>
</feature>
<evidence type="ECO:0000256" key="1">
    <source>
        <dbReference type="ARBA" id="ARBA00022723"/>
    </source>
</evidence>
<proteinExistence type="predicted"/>
<dbReference type="CDD" id="cd07724">
    <property type="entry name" value="POD-like_MBL-fold"/>
    <property type="match status" value="1"/>
</dbReference>
<dbReference type="Pfam" id="PF00581">
    <property type="entry name" value="Rhodanese"/>
    <property type="match status" value="2"/>
</dbReference>
<sequence>MFFKSFFDENLAQMSYMVGCQRTGEALVIDPARDLSPYFETAEKEGFTITKAAETHIHADFLSGAREIAHQADDVKLYLSAEGDEDWKYQYLDEVNHELVKDKDRFYVGNVRLDVMHTPGHTPESVSFLLTDEGGGSEVPMGVFTGDFVFVGDVGRPDLLEKSAGAEGTSESSAKQMYESIQRFKELPDYVQVWPGHGAGSACGKSLGAVPSSTVGYEKINNWALKTEAENNFVDELLEGQPEPPKYFAMMKKLNKEGPALLPNDDVKRLSVEQLKSENDEQTIIIDTRSSSDFSDGHLEGTINIPFNKSFANWAGWIIEYDQDIIVIADKDNLIHVKEALESIGLDRLVGFVESDEVENQKDLETYTSITADELEETYRDHDDYVVVDVRNQSEWDEGHMPGVHHIMLGKLKDSLDDIPEGKTPIVHCKSGARSAIGASILQAYGYKNVLNLKGGFMAWAEKNEPVTS</sequence>
<comment type="caution">
    <text evidence="3">The sequence shown here is derived from an EMBL/GenBank/DDBJ whole genome shotgun (WGS) entry which is preliminary data.</text>
</comment>
<dbReference type="FunFam" id="3.40.250.10:FF:000049">
    <property type="entry name" value="Phage shock protein E"/>
    <property type="match status" value="1"/>
</dbReference>
<gene>
    <name evidence="3" type="ORF">H0267_09445</name>
</gene>
<dbReference type="InterPro" id="IPR044528">
    <property type="entry name" value="POD-like_MBL-fold"/>
</dbReference>
<accession>A0A931HVV0</accession>
<keyword evidence="1" id="KW-0479">Metal-binding</keyword>